<dbReference type="PRINTS" id="PR00245">
    <property type="entry name" value="OLFACTORYR"/>
</dbReference>
<dbReference type="PANTHER" id="PTHR26451">
    <property type="entry name" value="G_PROTEIN_RECEP_F1_2 DOMAIN-CONTAINING PROTEIN"/>
    <property type="match status" value="1"/>
</dbReference>
<dbReference type="SUPFAM" id="SSF81321">
    <property type="entry name" value="Family A G protein-coupled receptor-like"/>
    <property type="match status" value="1"/>
</dbReference>
<feature type="transmembrane region" description="Helical" evidence="13">
    <location>
        <begin position="67"/>
        <end position="85"/>
    </location>
</feature>
<comment type="subcellular location">
    <subcellularLocation>
        <location evidence="1">Cell membrane</location>
        <topology evidence="1">Multi-pass membrane protein</topology>
    </subcellularLocation>
</comment>
<dbReference type="Pfam" id="PF13853">
    <property type="entry name" value="7tm_4"/>
    <property type="match status" value="1"/>
</dbReference>
<keyword evidence="10" id="KW-0675">Receptor</keyword>
<keyword evidence="2" id="KW-1003">Cell membrane</keyword>
<keyword evidence="16" id="KW-1185">Reference proteome</keyword>
<protein>
    <submittedName>
        <fullName evidence="15">Odorant receptor, family 70, subfamily C, member 1</fullName>
    </submittedName>
</protein>
<dbReference type="InParanoid" id="A0A3P8X0R8"/>
<evidence type="ECO:0000256" key="1">
    <source>
        <dbReference type="ARBA" id="ARBA00004651"/>
    </source>
</evidence>
<dbReference type="PROSITE" id="PS50262">
    <property type="entry name" value="G_PROTEIN_RECEP_F1_2"/>
    <property type="match status" value="1"/>
</dbReference>
<name>A0A3P8X0R8_CYNSE</name>
<evidence type="ECO:0000256" key="10">
    <source>
        <dbReference type="ARBA" id="ARBA00023170"/>
    </source>
</evidence>
<reference evidence="15 16" key="1">
    <citation type="journal article" date="2014" name="Nat. Genet.">
        <title>Whole-genome sequence of a flatfish provides insights into ZW sex chromosome evolution and adaptation to a benthic lifestyle.</title>
        <authorList>
            <person name="Chen S."/>
            <person name="Zhang G."/>
            <person name="Shao C."/>
            <person name="Huang Q."/>
            <person name="Liu G."/>
            <person name="Zhang P."/>
            <person name="Song W."/>
            <person name="An N."/>
            <person name="Chalopin D."/>
            <person name="Volff J.N."/>
            <person name="Hong Y."/>
            <person name="Li Q."/>
            <person name="Sha Z."/>
            <person name="Zhou H."/>
            <person name="Xie M."/>
            <person name="Yu Q."/>
            <person name="Liu Y."/>
            <person name="Xiang H."/>
            <person name="Wang N."/>
            <person name="Wu K."/>
            <person name="Yang C."/>
            <person name="Zhou Q."/>
            <person name="Liao X."/>
            <person name="Yang L."/>
            <person name="Hu Q."/>
            <person name="Zhang J."/>
            <person name="Meng L."/>
            <person name="Jin L."/>
            <person name="Tian Y."/>
            <person name="Lian J."/>
            <person name="Yang J."/>
            <person name="Miao G."/>
            <person name="Liu S."/>
            <person name="Liang Z."/>
            <person name="Yan F."/>
            <person name="Li Y."/>
            <person name="Sun B."/>
            <person name="Zhang H."/>
            <person name="Zhang J."/>
            <person name="Zhu Y."/>
            <person name="Du M."/>
            <person name="Zhao Y."/>
            <person name="Schartl M."/>
            <person name="Tang Q."/>
            <person name="Wang J."/>
        </authorList>
    </citation>
    <scope>NUCLEOTIDE SEQUENCE</scope>
</reference>
<keyword evidence="8 13" id="KW-0472">Membrane</keyword>
<dbReference type="Gene3D" id="1.20.1070.10">
    <property type="entry name" value="Rhodopsin 7-helix transmembrane proteins"/>
    <property type="match status" value="1"/>
</dbReference>
<dbReference type="GO" id="GO:0005549">
    <property type="term" value="F:odorant binding"/>
    <property type="evidence" value="ECO:0007669"/>
    <property type="project" value="TreeGrafter"/>
</dbReference>
<feature type="transmembrane region" description="Helical" evidence="13">
    <location>
        <begin position="139"/>
        <end position="162"/>
    </location>
</feature>
<keyword evidence="6 13" id="KW-1133">Transmembrane helix</keyword>
<evidence type="ECO:0000256" key="7">
    <source>
        <dbReference type="ARBA" id="ARBA00023040"/>
    </source>
</evidence>
<evidence type="ECO:0000256" key="12">
    <source>
        <dbReference type="ARBA" id="ARBA00023224"/>
    </source>
</evidence>
<dbReference type="InterPro" id="IPR000725">
    <property type="entry name" value="Olfact_rcpt"/>
</dbReference>
<proteinExistence type="predicted"/>
<feature type="transmembrane region" description="Helical" evidence="13">
    <location>
        <begin position="194"/>
        <end position="216"/>
    </location>
</feature>
<sequence>MENQTDILLLEGLKVTPQSSVPTFVLLLIIYIFIMVSHLGLVLLIVMERSLHQPMYLLFCNMSLNDAFGASTIIPPILIDLFAVATERYISYAHCVVQAFCAHFHASTSHTVLMAMTFDRYMAICNPLRYTTVMTHRMVVLLSMVAWGVSLLLVAILVALSVRLSRCRRLVSNPFCDNASLFKLSCDSVLINNIYGLTYTILLLGSSLGSFLLTYIRIAAVCLSGRNKVLNGRALQTCASHLVVYAIMFMSGIIIITLHRFPQLSDQRKLASMLFHVVPPALNAITYGLQIKVVRQKILLSLGDL</sequence>
<dbReference type="InterPro" id="IPR052921">
    <property type="entry name" value="GPCR1_Superfamily_Member"/>
</dbReference>
<evidence type="ECO:0000259" key="14">
    <source>
        <dbReference type="PROSITE" id="PS50262"/>
    </source>
</evidence>
<evidence type="ECO:0000313" key="16">
    <source>
        <dbReference type="Proteomes" id="UP000265120"/>
    </source>
</evidence>
<keyword evidence="12" id="KW-0807">Transducer</keyword>
<keyword evidence="5" id="KW-0552">Olfaction</keyword>
<evidence type="ECO:0000256" key="8">
    <source>
        <dbReference type="ARBA" id="ARBA00023136"/>
    </source>
</evidence>
<keyword evidence="7" id="KW-0297">G-protein coupled receptor</keyword>
<evidence type="ECO:0000256" key="9">
    <source>
        <dbReference type="ARBA" id="ARBA00023157"/>
    </source>
</evidence>
<dbReference type="PANTHER" id="PTHR26451:SF109">
    <property type="entry name" value="ODORANT RECEPTOR-RELATED"/>
    <property type="match status" value="1"/>
</dbReference>
<evidence type="ECO:0000256" key="3">
    <source>
        <dbReference type="ARBA" id="ARBA00022606"/>
    </source>
</evidence>
<evidence type="ECO:0000256" key="13">
    <source>
        <dbReference type="SAM" id="Phobius"/>
    </source>
</evidence>
<reference evidence="15" key="3">
    <citation type="submission" date="2025-09" db="UniProtKB">
        <authorList>
            <consortium name="Ensembl"/>
        </authorList>
    </citation>
    <scope>IDENTIFICATION</scope>
</reference>
<keyword evidence="9" id="KW-1015">Disulfide bond</keyword>
<feature type="transmembrane region" description="Helical" evidence="13">
    <location>
        <begin position="270"/>
        <end position="289"/>
    </location>
</feature>
<evidence type="ECO:0000256" key="11">
    <source>
        <dbReference type="ARBA" id="ARBA00023180"/>
    </source>
</evidence>
<feature type="transmembrane region" description="Helical" evidence="13">
    <location>
        <begin position="237"/>
        <end position="258"/>
    </location>
</feature>
<evidence type="ECO:0000313" key="15">
    <source>
        <dbReference type="Ensembl" id="ENSCSEP00000032422.1"/>
    </source>
</evidence>
<dbReference type="GO" id="GO:0004984">
    <property type="term" value="F:olfactory receptor activity"/>
    <property type="evidence" value="ECO:0007669"/>
    <property type="project" value="InterPro"/>
</dbReference>
<feature type="transmembrane region" description="Helical" evidence="13">
    <location>
        <begin position="24"/>
        <end position="46"/>
    </location>
</feature>
<feature type="domain" description="G-protein coupled receptors family 1 profile" evidence="14">
    <location>
        <begin position="37"/>
        <end position="287"/>
    </location>
</feature>
<organism evidence="15 16">
    <name type="scientific">Cynoglossus semilaevis</name>
    <name type="common">Tongue sole</name>
    <dbReference type="NCBI Taxonomy" id="244447"/>
    <lineage>
        <taxon>Eukaryota</taxon>
        <taxon>Metazoa</taxon>
        <taxon>Chordata</taxon>
        <taxon>Craniata</taxon>
        <taxon>Vertebrata</taxon>
        <taxon>Euteleostomi</taxon>
        <taxon>Actinopterygii</taxon>
        <taxon>Neopterygii</taxon>
        <taxon>Teleostei</taxon>
        <taxon>Neoteleostei</taxon>
        <taxon>Acanthomorphata</taxon>
        <taxon>Carangaria</taxon>
        <taxon>Pleuronectiformes</taxon>
        <taxon>Pleuronectoidei</taxon>
        <taxon>Cynoglossidae</taxon>
        <taxon>Cynoglossinae</taxon>
        <taxon>Cynoglossus</taxon>
    </lineage>
</organism>
<accession>A0A3P8X0R8</accession>
<reference evidence="15" key="2">
    <citation type="submission" date="2025-08" db="UniProtKB">
        <authorList>
            <consortium name="Ensembl"/>
        </authorList>
    </citation>
    <scope>IDENTIFICATION</scope>
</reference>
<dbReference type="InterPro" id="IPR017452">
    <property type="entry name" value="GPCR_Rhodpsn_7TM"/>
</dbReference>
<dbReference type="OMA" id="CAHFHAS"/>
<dbReference type="Proteomes" id="UP000265120">
    <property type="component" value="Chromosome 19"/>
</dbReference>
<dbReference type="GeneTree" id="ENSGT00940000162761"/>
<dbReference type="FunFam" id="1.20.1070.10:FF:000024">
    <property type="entry name" value="Olfactory receptor"/>
    <property type="match status" value="1"/>
</dbReference>
<dbReference type="AlphaFoldDB" id="A0A3P8X0R8"/>
<dbReference type="Ensembl" id="ENSCSET00000032843.1">
    <property type="protein sequence ID" value="ENSCSEP00000032422.1"/>
    <property type="gene ID" value="ENSCSEG00000020805.1"/>
</dbReference>
<evidence type="ECO:0000256" key="4">
    <source>
        <dbReference type="ARBA" id="ARBA00022692"/>
    </source>
</evidence>
<keyword evidence="3" id="KW-0716">Sensory transduction</keyword>
<evidence type="ECO:0000256" key="2">
    <source>
        <dbReference type="ARBA" id="ARBA00022475"/>
    </source>
</evidence>
<dbReference type="GO" id="GO:0005886">
    <property type="term" value="C:plasma membrane"/>
    <property type="evidence" value="ECO:0007669"/>
    <property type="project" value="UniProtKB-SubCell"/>
</dbReference>
<evidence type="ECO:0000256" key="6">
    <source>
        <dbReference type="ARBA" id="ARBA00022989"/>
    </source>
</evidence>
<feature type="transmembrane region" description="Helical" evidence="13">
    <location>
        <begin position="91"/>
        <end position="118"/>
    </location>
</feature>
<dbReference type="GO" id="GO:0004930">
    <property type="term" value="F:G protein-coupled receptor activity"/>
    <property type="evidence" value="ECO:0007669"/>
    <property type="project" value="UniProtKB-KW"/>
</dbReference>
<evidence type="ECO:0000256" key="5">
    <source>
        <dbReference type="ARBA" id="ARBA00022725"/>
    </source>
</evidence>
<keyword evidence="4 13" id="KW-0812">Transmembrane</keyword>
<keyword evidence="11" id="KW-0325">Glycoprotein</keyword>